<keyword evidence="2" id="KW-1185">Reference proteome</keyword>
<protein>
    <submittedName>
        <fullName evidence="1">Uncharacterized protein</fullName>
    </submittedName>
</protein>
<reference evidence="1" key="1">
    <citation type="submission" date="2020-02" db="EMBL/GenBank/DDBJ databases">
        <title>Genome sequencing of the panga catfish, Pangasius djambal.</title>
        <authorList>
            <person name="Wen M."/>
            <person name="Zahm M."/>
            <person name="Roques C."/>
            <person name="Cabau C."/>
            <person name="Klopp C."/>
            <person name="Donnadieu C."/>
            <person name="Jouanno E."/>
            <person name="Avarre J.-C."/>
            <person name="Campet M."/>
            <person name="Ha T."/>
            <person name="Dugue R."/>
            <person name="Lampietro C."/>
            <person name="Louis A."/>
            <person name="Herpin A."/>
            <person name="Echchiki A."/>
            <person name="Berthelot C."/>
            <person name="Parey E."/>
            <person name="Roest-Crollius H."/>
            <person name="Braasch I."/>
            <person name="Postlethwait J.H."/>
            <person name="Bobe J."/>
            <person name="Montfort J."/>
            <person name="Bouchez O."/>
            <person name="Begum T."/>
            <person name="Schartl M."/>
            <person name="Gustiano R."/>
            <person name="Guiguen Y."/>
        </authorList>
    </citation>
    <scope>NUCLEOTIDE SEQUENCE</scope>
    <source>
        <strain evidence="1">Pdj_M5554</strain>
    </source>
</reference>
<accession>A0ACC5Y7J8</accession>
<evidence type="ECO:0000313" key="2">
    <source>
        <dbReference type="Proteomes" id="UP000830395"/>
    </source>
</evidence>
<name>A0ACC5Y7J8_9TELE</name>
<dbReference type="Proteomes" id="UP000830395">
    <property type="component" value="Chromosome 4"/>
</dbReference>
<proteinExistence type="predicted"/>
<organism evidence="1 2">
    <name type="scientific">Pangasius djambal</name>
    <dbReference type="NCBI Taxonomy" id="1691987"/>
    <lineage>
        <taxon>Eukaryota</taxon>
        <taxon>Metazoa</taxon>
        <taxon>Chordata</taxon>
        <taxon>Craniata</taxon>
        <taxon>Vertebrata</taxon>
        <taxon>Euteleostomi</taxon>
        <taxon>Actinopterygii</taxon>
        <taxon>Neopterygii</taxon>
        <taxon>Teleostei</taxon>
        <taxon>Ostariophysi</taxon>
        <taxon>Siluriformes</taxon>
        <taxon>Pangasiidae</taxon>
        <taxon>Pangasius</taxon>
    </lineage>
</organism>
<evidence type="ECO:0000313" key="1">
    <source>
        <dbReference type="EMBL" id="MCJ8731676.1"/>
    </source>
</evidence>
<gene>
    <name evidence="1" type="ORF">PDJAM_G00202270</name>
</gene>
<dbReference type="EMBL" id="CM040978">
    <property type="protein sequence ID" value="MCJ8731676.1"/>
    <property type="molecule type" value="Genomic_DNA"/>
</dbReference>
<comment type="caution">
    <text evidence="1">The sequence shown here is derived from an EMBL/GenBank/DDBJ whole genome shotgun (WGS) entry which is preliminary data.</text>
</comment>
<sequence length="1466" mass="160338">MAASEKALIYGGDTHCALASKVLRVVAAPKDSNYVDLNELLDLKLGETKAVQVSFTGQKDTLQRVRLPSAEHLPTRKCVNLECWENGTTEGATETKTAGSSERPRLSHGNLTDCAELLEELDSDRTPEFLEKETKALGDGDLRGTDLCLSEKSESDDEVSLVIADYCVHELADDEAHYITTHEIQLSELDHEVDCDFETASTWDIDDDHQVYSFVDYASADSDEPTGVQVESNEDEAHRSTAVSCSQAESDPGDRTRSATSDEKAPECQGKSTGHIHLSIKATSRAINKPSNGQEKDGGHHHHHNAVPTGDMSRCVLKDTKGEKVCDGAKCLIALPGRLHFGSKFKGKDVTGYSSGTSSAVSELDDADKEVRNLTARAFRSLAYPYLDAINFSTSSESSASERSKGLNRWSALVDLKYGNVNVSKGGGHNIVAHQSASSNFQLAKRRESKGITGLTLTSRRAPPVEIFALNGNLVNPKNASSTKKIELMGKIGQGQSGVIRLTETLNFRCNVKAGPPANERRMKSARTAGGSRSADEVTNPRQKAHSKPPCHSEEAMEDVHKKSIFASSILKNVISKKMQFEQERKMERGEICEPGSHEHEAHRDKAARTGLHRQSSKLSETGSDFSIVCLDELGDIVDSGSCDAKDNERHEETLALASETNLESQNCAAFDAKKGAADASRGALIRSQNSAFRSWREEELEVQAERKNEQTPGTDPTNSKLTKMSRLFVPSIQFVSGERELEKPEPSADNNRQERSMNTLSVSDTAQKPAASKSPEIKISLRSLRDNRSEPFSIAKLLTPMTGCSASGLMKTNDESKYQALTAALKGDSSDRIPHFTVRDIRDKAKLQAPIHQVRDVRKLVKSSYHFVSLDSNSADMEHKTSKQSTYRNPTTLPPIVIKCQSVNTNSNAKQSEKFSDSSNHRLVEDILEADGSHPQASVDGMNMGSAQVSKPTDRVHLTNIKQEETPELRIETKSTTKRQEKVCDPGEKKADPKMAALEKLQAAVKTMEQLYVFDKNEWKRKSEPQPITESHVLSLLSSEHHEGNEQDQGNATSSSVTMRQDSFSNPDKMLTAGQQSTRKEEKETIKTSHTPAIHDKRKDTKTLMHLGENPDKKISSQSHSQKSLVPVTTSSVKAPQMHVSSSASISSIAVKNPKSPKLPVSLNITQSKPITEKSEKLSSNTGKSNKAGFAPVQFTSSVDSENYITIPVKPYATDAQQSHLVHSSNTKSHGDSHRPPKHSSTVMETRSPDTPTAMIYHHPLPITMHAAQPQVICFSPTVQPSPVPTDHFQSTQRKMLLDPTTGNYYLVDTPVQPATRRLYDPETGQYVDVPMPQHPPMTPVPVPISPLALSPGGYGHTYMFCPGYVASTVIPARTIQSQLSMQSEVEAGDKSHAGQQGDGAYMESPYYMPSGKSLHLTPGAQHVTTGRVANSNVPVISITSQQGPRIIAPPSFDGTTMSFVVEHR</sequence>